<dbReference type="Gene3D" id="1.10.10.10">
    <property type="entry name" value="Winged helix-like DNA-binding domain superfamily/Winged helix DNA-binding domain"/>
    <property type="match status" value="1"/>
</dbReference>
<dbReference type="Proteomes" id="UP001299970">
    <property type="component" value="Unassembled WGS sequence"/>
</dbReference>
<evidence type="ECO:0000313" key="6">
    <source>
        <dbReference type="Proteomes" id="UP001299970"/>
    </source>
</evidence>
<keyword evidence="6" id="KW-1185">Reference proteome</keyword>
<evidence type="ECO:0000313" key="5">
    <source>
        <dbReference type="EMBL" id="MCH6172302.1"/>
    </source>
</evidence>
<dbReference type="PROSITE" id="PS50043">
    <property type="entry name" value="HTH_LUXR_2"/>
    <property type="match status" value="1"/>
</dbReference>
<evidence type="ECO:0000256" key="1">
    <source>
        <dbReference type="ARBA" id="ARBA00023015"/>
    </source>
</evidence>
<dbReference type="PANTHER" id="PTHR44688">
    <property type="entry name" value="DNA-BINDING TRANSCRIPTIONAL ACTIVATOR DEVR_DOSR"/>
    <property type="match status" value="1"/>
</dbReference>
<keyword evidence="2" id="KW-0238">DNA-binding</keyword>
<keyword evidence="3" id="KW-0804">Transcription</keyword>
<dbReference type="InterPro" id="IPR003018">
    <property type="entry name" value="GAF"/>
</dbReference>
<dbReference type="PRINTS" id="PR00038">
    <property type="entry name" value="HTHLUXR"/>
</dbReference>
<accession>A0ABS9TUS2</accession>
<proteinExistence type="predicted"/>
<dbReference type="Pfam" id="PF00196">
    <property type="entry name" value="GerE"/>
    <property type="match status" value="1"/>
</dbReference>
<gene>
    <name evidence="5" type="ORF">MMF94_42065</name>
</gene>
<evidence type="ECO:0000256" key="3">
    <source>
        <dbReference type="ARBA" id="ARBA00023163"/>
    </source>
</evidence>
<protein>
    <submittedName>
        <fullName evidence="5">Response regulator transcription factor</fullName>
    </submittedName>
</protein>
<dbReference type="InterPro" id="IPR036388">
    <property type="entry name" value="WH-like_DNA-bd_sf"/>
</dbReference>
<comment type="caution">
    <text evidence="5">The sequence shown here is derived from an EMBL/GenBank/DDBJ whole genome shotgun (WGS) entry which is preliminary data.</text>
</comment>
<dbReference type="SMART" id="SM00421">
    <property type="entry name" value="HTH_LUXR"/>
    <property type="match status" value="1"/>
</dbReference>
<dbReference type="CDD" id="cd06170">
    <property type="entry name" value="LuxR_C_like"/>
    <property type="match status" value="1"/>
</dbReference>
<reference evidence="5 6" key="1">
    <citation type="submission" date="2022-03" db="EMBL/GenBank/DDBJ databases">
        <title>Pseudonocardia alaer sp. nov., a novel actinomycete isolated from reed forest soil.</title>
        <authorList>
            <person name="Wang L."/>
        </authorList>
    </citation>
    <scope>NUCLEOTIDE SEQUENCE [LARGE SCALE GENOMIC DNA]</scope>
    <source>
        <strain evidence="5 6">Y-16303</strain>
    </source>
</reference>
<dbReference type="PANTHER" id="PTHR44688:SF16">
    <property type="entry name" value="DNA-BINDING TRANSCRIPTIONAL ACTIVATOR DEVR_DOSR"/>
    <property type="match status" value="1"/>
</dbReference>
<evidence type="ECO:0000259" key="4">
    <source>
        <dbReference type="PROSITE" id="PS50043"/>
    </source>
</evidence>
<dbReference type="SUPFAM" id="SSF55781">
    <property type="entry name" value="GAF domain-like"/>
    <property type="match status" value="1"/>
</dbReference>
<dbReference type="InterPro" id="IPR029016">
    <property type="entry name" value="GAF-like_dom_sf"/>
</dbReference>
<dbReference type="PROSITE" id="PS00622">
    <property type="entry name" value="HTH_LUXR_1"/>
    <property type="match status" value="1"/>
</dbReference>
<keyword evidence="1" id="KW-0805">Transcription regulation</keyword>
<name>A0ABS9TUS2_9PSEU</name>
<dbReference type="SUPFAM" id="SSF46894">
    <property type="entry name" value="C-terminal effector domain of the bipartite response regulators"/>
    <property type="match status" value="1"/>
</dbReference>
<sequence length="279" mass="30296">MATDRQIERRGIAPCPGVNALLDAITEFRMTSSARALVEQAPEAIAGLGFDRVLVSRVRNGIWVPESMFVRRDPQWAAAILQAGRDEPTTLDSVVETDVVDSGSTFVVDEVQTHPRVCRPIAVMSRSDNYGVAPITVEHTVIGMVHADCYLQGRPVHREECAMLAVAAESLAAHLSRLLLLEQLQAVRDAAGRSWSTTSTVVGRNASAPGSVVREHTELTPRELDVMRLMAAGETNYQIARRLVISEGTVKTHVSSILSKLNAANRAQAVSLWLSARPA</sequence>
<dbReference type="Pfam" id="PF01590">
    <property type="entry name" value="GAF"/>
    <property type="match status" value="1"/>
</dbReference>
<dbReference type="InterPro" id="IPR000792">
    <property type="entry name" value="Tscrpt_reg_LuxR_C"/>
</dbReference>
<dbReference type="InterPro" id="IPR016032">
    <property type="entry name" value="Sig_transdc_resp-reg_C-effctor"/>
</dbReference>
<dbReference type="RefSeq" id="WP_241043107.1">
    <property type="nucleotide sequence ID" value="NZ_BAAAJF010000058.1"/>
</dbReference>
<dbReference type="EMBL" id="JAKXMK010000064">
    <property type="protein sequence ID" value="MCH6172302.1"/>
    <property type="molecule type" value="Genomic_DNA"/>
</dbReference>
<dbReference type="Gene3D" id="3.30.450.40">
    <property type="match status" value="1"/>
</dbReference>
<dbReference type="SMART" id="SM00065">
    <property type="entry name" value="GAF"/>
    <property type="match status" value="1"/>
</dbReference>
<organism evidence="5 6">
    <name type="scientific">Pseudonocardia alaniniphila</name>
    <dbReference type="NCBI Taxonomy" id="75291"/>
    <lineage>
        <taxon>Bacteria</taxon>
        <taxon>Bacillati</taxon>
        <taxon>Actinomycetota</taxon>
        <taxon>Actinomycetes</taxon>
        <taxon>Pseudonocardiales</taxon>
        <taxon>Pseudonocardiaceae</taxon>
        <taxon>Pseudonocardia</taxon>
    </lineage>
</organism>
<feature type="domain" description="HTH luxR-type" evidence="4">
    <location>
        <begin position="212"/>
        <end position="277"/>
    </location>
</feature>
<evidence type="ECO:0000256" key="2">
    <source>
        <dbReference type="ARBA" id="ARBA00023125"/>
    </source>
</evidence>